<gene>
    <name evidence="2" type="ORF">DFH07DRAFT_768303</name>
</gene>
<dbReference type="Proteomes" id="UP001215280">
    <property type="component" value="Unassembled WGS sequence"/>
</dbReference>
<feature type="compositionally biased region" description="Basic and acidic residues" evidence="1">
    <location>
        <begin position="24"/>
        <end position="47"/>
    </location>
</feature>
<name>A0AAD7NQV6_9AGAR</name>
<evidence type="ECO:0000256" key="1">
    <source>
        <dbReference type="SAM" id="MobiDB-lite"/>
    </source>
</evidence>
<evidence type="ECO:0000313" key="2">
    <source>
        <dbReference type="EMBL" id="KAJ7771331.1"/>
    </source>
</evidence>
<proteinExistence type="predicted"/>
<evidence type="ECO:0000313" key="3">
    <source>
        <dbReference type="Proteomes" id="UP001215280"/>
    </source>
</evidence>
<accession>A0AAD7NQV6</accession>
<protein>
    <submittedName>
        <fullName evidence="2">Uncharacterized protein</fullName>
    </submittedName>
</protein>
<organism evidence="2 3">
    <name type="scientific">Mycena maculata</name>
    <dbReference type="NCBI Taxonomy" id="230809"/>
    <lineage>
        <taxon>Eukaryota</taxon>
        <taxon>Fungi</taxon>
        <taxon>Dikarya</taxon>
        <taxon>Basidiomycota</taxon>
        <taxon>Agaricomycotina</taxon>
        <taxon>Agaricomycetes</taxon>
        <taxon>Agaricomycetidae</taxon>
        <taxon>Agaricales</taxon>
        <taxon>Marasmiineae</taxon>
        <taxon>Mycenaceae</taxon>
        <taxon>Mycena</taxon>
    </lineage>
</organism>
<comment type="caution">
    <text evidence="2">The sequence shown here is derived from an EMBL/GenBank/DDBJ whole genome shotgun (WGS) entry which is preliminary data.</text>
</comment>
<reference evidence="2" key="1">
    <citation type="submission" date="2023-03" db="EMBL/GenBank/DDBJ databases">
        <title>Massive genome expansion in bonnet fungi (Mycena s.s.) driven by repeated elements and novel gene families across ecological guilds.</title>
        <authorList>
            <consortium name="Lawrence Berkeley National Laboratory"/>
            <person name="Harder C.B."/>
            <person name="Miyauchi S."/>
            <person name="Viragh M."/>
            <person name="Kuo A."/>
            <person name="Thoen E."/>
            <person name="Andreopoulos B."/>
            <person name="Lu D."/>
            <person name="Skrede I."/>
            <person name="Drula E."/>
            <person name="Henrissat B."/>
            <person name="Morin E."/>
            <person name="Kohler A."/>
            <person name="Barry K."/>
            <person name="LaButti K."/>
            <person name="Morin E."/>
            <person name="Salamov A."/>
            <person name="Lipzen A."/>
            <person name="Mereny Z."/>
            <person name="Hegedus B."/>
            <person name="Baldrian P."/>
            <person name="Stursova M."/>
            <person name="Weitz H."/>
            <person name="Taylor A."/>
            <person name="Grigoriev I.V."/>
            <person name="Nagy L.G."/>
            <person name="Martin F."/>
            <person name="Kauserud H."/>
        </authorList>
    </citation>
    <scope>NUCLEOTIDE SEQUENCE</scope>
    <source>
        <strain evidence="2">CBHHK188m</strain>
    </source>
</reference>
<dbReference type="EMBL" id="JARJLG010000021">
    <property type="protein sequence ID" value="KAJ7771331.1"/>
    <property type="molecule type" value="Genomic_DNA"/>
</dbReference>
<feature type="region of interest" description="Disordered" evidence="1">
    <location>
        <begin position="1"/>
        <end position="52"/>
    </location>
</feature>
<dbReference type="AlphaFoldDB" id="A0AAD7NQV6"/>
<sequence>MSTTYMPYSQHRSHSCMCGGGGTNREERGDEGAAEGVEERAAERSESAEGGGESIVKQVCLGTMDSGGAEEGGATAVGVCMTLTAGHRGKGSEGSQWGDTEGIGVGGGSREEMQWFVWRAGSWPSSATIPLFCYFRIPDRLMAADGDHSIWAMVALESSGDPNLSKTWTMVR</sequence>
<keyword evidence="3" id="KW-1185">Reference proteome</keyword>